<organism evidence="1 2">
    <name type="scientific">Pistacia integerrima</name>
    <dbReference type="NCBI Taxonomy" id="434235"/>
    <lineage>
        <taxon>Eukaryota</taxon>
        <taxon>Viridiplantae</taxon>
        <taxon>Streptophyta</taxon>
        <taxon>Embryophyta</taxon>
        <taxon>Tracheophyta</taxon>
        <taxon>Spermatophyta</taxon>
        <taxon>Magnoliopsida</taxon>
        <taxon>eudicotyledons</taxon>
        <taxon>Gunneridae</taxon>
        <taxon>Pentapetalae</taxon>
        <taxon>rosids</taxon>
        <taxon>malvids</taxon>
        <taxon>Sapindales</taxon>
        <taxon>Anacardiaceae</taxon>
        <taxon>Pistacia</taxon>
    </lineage>
</organism>
<proteinExistence type="predicted"/>
<sequence>MSLRPSTQTEVRKKGYKSGVDAGEARQRREDNLMEIRKNKREDNLLKKRLEGLLLQSQSLLDASPNVDATIEKKVPTRFLICICIDLCFMGFLWKLIQSLFCDNYDDYYYNFFFKVL</sequence>
<dbReference type="EMBL" id="CM047750">
    <property type="protein sequence ID" value="KAJ0006896.1"/>
    <property type="molecule type" value="Genomic_DNA"/>
</dbReference>
<gene>
    <name evidence="1" type="ORF">Pint_29922</name>
</gene>
<evidence type="ECO:0000313" key="1">
    <source>
        <dbReference type="EMBL" id="KAJ0006896.1"/>
    </source>
</evidence>
<reference evidence="2" key="1">
    <citation type="journal article" date="2023" name="G3 (Bethesda)">
        <title>Genome assembly and association tests identify interacting loci associated with vigor, precocity, and sex in interspecific pistachio rootstocks.</title>
        <authorList>
            <person name="Palmer W."/>
            <person name="Jacygrad E."/>
            <person name="Sagayaradj S."/>
            <person name="Cavanaugh K."/>
            <person name="Han R."/>
            <person name="Bertier L."/>
            <person name="Beede B."/>
            <person name="Kafkas S."/>
            <person name="Golino D."/>
            <person name="Preece J."/>
            <person name="Michelmore R."/>
        </authorList>
    </citation>
    <scope>NUCLEOTIDE SEQUENCE [LARGE SCALE GENOMIC DNA]</scope>
</reference>
<comment type="caution">
    <text evidence="1">The sequence shown here is derived from an EMBL/GenBank/DDBJ whole genome shotgun (WGS) entry which is preliminary data.</text>
</comment>
<keyword evidence="2" id="KW-1185">Reference proteome</keyword>
<dbReference type="Proteomes" id="UP001163603">
    <property type="component" value="Chromosome 15"/>
</dbReference>
<name>A0ACC0X0A3_9ROSI</name>
<protein>
    <submittedName>
        <fullName evidence="1">Uncharacterized protein</fullName>
    </submittedName>
</protein>
<evidence type="ECO:0000313" key="2">
    <source>
        <dbReference type="Proteomes" id="UP001163603"/>
    </source>
</evidence>
<accession>A0ACC0X0A3</accession>